<accession>S7TRA4</accession>
<evidence type="ECO:0000256" key="1">
    <source>
        <dbReference type="SAM" id="MobiDB-lite"/>
    </source>
</evidence>
<protein>
    <submittedName>
        <fullName evidence="2">Metal dependent phosphohydrolase</fullName>
    </submittedName>
</protein>
<sequence length="303" mass="34149">MEGLHRSSLPRQGITPSRYPIEKSSIPAGRPRRPAGVQTDVTLHPSKDIGVPYTDIRRCARRIAARFPVPEFYVDFPLEFAFSQRFFELDPTVCAIRRIAVRELEDDLGHGLPHADKVSLDAGALAIIESRRIGLSLRCIRKRLRLAQSAGLLHDIRRKDADHALTGSIHARKLLEGSGLFTSSEIDAVCGAILNHEAFKRNLPIPGGKDRMISDCLYDADKFRWGYDNFTDTVWTMVSYLRVPIEDFIGRYPQGMARIADIKRTFRTETGKVYGPRFIDMGLAVGRLLYETLRRDFAAVIAP</sequence>
<dbReference type="Gene3D" id="1.10.3210.10">
    <property type="entry name" value="Hypothetical protein af1432"/>
    <property type="match status" value="1"/>
</dbReference>
<keyword evidence="2" id="KW-0378">Hydrolase</keyword>
<dbReference type="SUPFAM" id="SSF109604">
    <property type="entry name" value="HD-domain/PDEase-like"/>
    <property type="match status" value="1"/>
</dbReference>
<dbReference type="Proteomes" id="UP000014977">
    <property type="component" value="Unassembled WGS sequence"/>
</dbReference>
<name>S7TRA4_DESML</name>
<organism evidence="2 3">
    <name type="scientific">Desulfococcus multivorans DSM 2059</name>
    <dbReference type="NCBI Taxonomy" id="1121405"/>
    <lineage>
        <taxon>Bacteria</taxon>
        <taxon>Pseudomonadati</taxon>
        <taxon>Thermodesulfobacteriota</taxon>
        <taxon>Desulfobacteria</taxon>
        <taxon>Desulfobacterales</taxon>
        <taxon>Desulfococcaceae</taxon>
        <taxon>Desulfococcus</taxon>
    </lineage>
</organism>
<feature type="region of interest" description="Disordered" evidence="1">
    <location>
        <begin position="1"/>
        <end position="43"/>
    </location>
</feature>
<reference evidence="2 3" key="1">
    <citation type="journal article" date="2013" name="Genome Announc.">
        <title>Draft genome sequences for three mercury-methylating, sulfate-reducing bacteria.</title>
        <authorList>
            <person name="Brown S.D."/>
            <person name="Hurt R.A.Jr."/>
            <person name="Gilmour C.C."/>
            <person name="Elias D.A."/>
        </authorList>
    </citation>
    <scope>NUCLEOTIDE SEQUENCE [LARGE SCALE GENOMIC DNA]</scope>
    <source>
        <strain evidence="2 3">DSM 2059</strain>
    </source>
</reference>
<evidence type="ECO:0000313" key="2">
    <source>
        <dbReference type="EMBL" id="EPR39195.1"/>
    </source>
</evidence>
<dbReference type="eggNOG" id="COG1418">
    <property type="taxonomic scope" value="Bacteria"/>
</dbReference>
<dbReference type="GO" id="GO:0016787">
    <property type="term" value="F:hydrolase activity"/>
    <property type="evidence" value="ECO:0007669"/>
    <property type="project" value="UniProtKB-KW"/>
</dbReference>
<keyword evidence="3" id="KW-1185">Reference proteome</keyword>
<evidence type="ECO:0000313" key="3">
    <source>
        <dbReference type="Proteomes" id="UP000014977"/>
    </source>
</evidence>
<dbReference type="STRING" id="897.B2D07_17485"/>
<comment type="caution">
    <text evidence="2">The sequence shown here is derived from an EMBL/GenBank/DDBJ whole genome shotgun (WGS) entry which is preliminary data.</text>
</comment>
<proteinExistence type="predicted"/>
<dbReference type="EMBL" id="ATHJ01000091">
    <property type="protein sequence ID" value="EPR39195.1"/>
    <property type="molecule type" value="Genomic_DNA"/>
</dbReference>
<dbReference type="PATRIC" id="fig|1121405.3.peg.2362"/>
<gene>
    <name evidence="2" type="ORF">dsmv_2699</name>
</gene>
<dbReference type="AlphaFoldDB" id="S7TRA4"/>